<reference evidence="1 2" key="1">
    <citation type="submission" date="2019-08" db="EMBL/GenBank/DDBJ databases">
        <title>In-depth cultivation of the pig gut microbiome towards novel bacterial diversity and tailored functional studies.</title>
        <authorList>
            <person name="Wylensek D."/>
            <person name="Hitch T.C.A."/>
            <person name="Clavel T."/>
        </authorList>
    </citation>
    <scope>NUCLEOTIDE SEQUENCE [LARGE SCALE GENOMIC DNA]</scope>
    <source>
        <strain evidence="1 2">BBE-744-WT-12</strain>
    </source>
</reference>
<dbReference type="Proteomes" id="UP000435649">
    <property type="component" value="Unassembled WGS sequence"/>
</dbReference>
<proteinExistence type="predicted"/>
<dbReference type="InterPro" id="IPR036291">
    <property type="entry name" value="NAD(P)-bd_dom_sf"/>
</dbReference>
<dbReference type="AlphaFoldDB" id="A0A844G7E0"/>
<dbReference type="Gene3D" id="3.40.50.720">
    <property type="entry name" value="NAD(P)-binding Rossmann-like Domain"/>
    <property type="match status" value="1"/>
</dbReference>
<keyword evidence="2" id="KW-1185">Reference proteome</keyword>
<sequence length="351" mass="37805">MKSEAIYRELLKTYRPDEFPALAEQIRDWGASRPLAGRMVFDATPVFRNTMMKHVALLEAGAELTVGFGRGIPYDPAVVGRLRESGVRVTDDPLPGELYDVVLDCAGANAGVRAKYGYVELTRSGMYRYRDCGQPVFLADEGRIKEIETALGTGDGFRRGMARFGYGDFSGRRIVVFGCGKVGSGVVLYAAEGGAEVIVVDDAEKVKPPFGASIVDLSDRAGIEKAVADAWCVVCATGIRGALCGRFDLSILVNGPALIANMGVEDEFGPEVPAERVLNAKSPLNFVLEEPTHLKYIDPTMALDNYGALEVLGGALAPGLNRPSKALEEKILNTVRAAGSVAPELERMERR</sequence>
<name>A0A844G7E0_9BACT</name>
<gene>
    <name evidence="1" type="ORF">FYJ85_15055</name>
</gene>
<evidence type="ECO:0000313" key="2">
    <source>
        <dbReference type="Proteomes" id="UP000435649"/>
    </source>
</evidence>
<evidence type="ECO:0000313" key="1">
    <source>
        <dbReference type="EMBL" id="MST98358.1"/>
    </source>
</evidence>
<dbReference type="EMBL" id="VUNS01000018">
    <property type="protein sequence ID" value="MST98358.1"/>
    <property type="molecule type" value="Genomic_DNA"/>
</dbReference>
<dbReference type="SUPFAM" id="SSF52283">
    <property type="entry name" value="Formate/glycerate dehydrogenase catalytic domain-like"/>
    <property type="match status" value="1"/>
</dbReference>
<dbReference type="Pfam" id="PF13241">
    <property type="entry name" value="NAD_binding_7"/>
    <property type="match status" value="1"/>
</dbReference>
<comment type="caution">
    <text evidence="1">The sequence shown here is derived from an EMBL/GenBank/DDBJ whole genome shotgun (WGS) entry which is preliminary data.</text>
</comment>
<organism evidence="1 2">
    <name type="scientific">Victivallis lenta</name>
    <dbReference type="NCBI Taxonomy" id="2606640"/>
    <lineage>
        <taxon>Bacteria</taxon>
        <taxon>Pseudomonadati</taxon>
        <taxon>Lentisphaerota</taxon>
        <taxon>Lentisphaeria</taxon>
        <taxon>Victivallales</taxon>
        <taxon>Victivallaceae</taxon>
        <taxon>Victivallis</taxon>
    </lineage>
</organism>
<dbReference type="SUPFAM" id="SSF51735">
    <property type="entry name" value="NAD(P)-binding Rossmann-fold domains"/>
    <property type="match status" value="1"/>
</dbReference>
<dbReference type="RefSeq" id="WP_154419389.1">
    <property type="nucleotide sequence ID" value="NZ_CALXOB010000014.1"/>
</dbReference>
<protein>
    <submittedName>
        <fullName evidence="1">NAD(P)-dependent oxidoreductase</fullName>
    </submittedName>
</protein>
<accession>A0A844G7E0</accession>